<dbReference type="EMBL" id="LUCH01000199">
    <property type="protein sequence ID" value="KAF5405806.1"/>
    <property type="molecule type" value="Genomic_DNA"/>
</dbReference>
<dbReference type="OrthoDB" id="10263316at2759"/>
<sequence>MSFPGKPKGKSKSTGPGGKHSPGSEDKVDALAIPPRPHVIFDDSFEQLRLTDVRLKKLFEEGDQKLPPQPSRQNSTTRLNHVAVRCEIPENERQKPTKRIAVLKRASPDATLAGQISSIPFGQPCPLVEKCTGKTNTARDWYAAGLGPRVDHDGHVIEHSLLGDPLTFYRMALARGDIGLELIPSELKTQIVAEMEPPVPFFRKRLPSIPEHVIPGIHGCNVSQPEDFIQTAKEPVSPTGKLSPILSGDQAALKHWEKWLSRQKSTQQRLAGIMQRNPADLAMNSGEDYYLVQLEREKIDRTMPLMNPGKGFRFQSEFWNQGTYVGPHHSGDICSSLTLRQKGVYGPLEYVKCPLSIKAEKGLVSPWSGTQLARSVSQEHKFCNALQNSYLTTRREELYPLLTSLVEHEPDMDVLEVIGYCPRQNRSKRPSGGYGFRGDDNQHQPTNHTVRSSNKYDKNQEFCPYPLDSVLEELCAGCHRPDIPEDVTGPSLLIQGNVVRWLNEPTCRSAETLEIPIVFQFTPRPHHSHLLLFHSTDPRSSTEHVQLVNNGTAVIYYEWTRIMEKDPFHLDRSGYRRFYFDLRPGTIQPGEVVCMPILFKSTREGIFKESWRLDTKPVLHGELPIIIRLHGIAVWNEKLQFHESKKIAPALEIEKEANYRAIYRLLNNIISFFEPTQRPITPPDPMNTEPGAFKLCNPQIYSYDIYARFSFQFFYHHEVIQKLKKLYQELRERLTKQDTSLEKFRFDLPEQWNFSLNTLRKLIYAAEPEKMKSQAIVNKREDELNKFFGHVNTLSFPPIHAPTSRSLRLYQVGYQHLLHTLCTLFSVSSQLRLFHGLPPLVASASKGKHTGKGIFPTTPLQKPAEIVNKTSEEEVAEALGSRRTSETSFDLKPNSESKLPAANLTPDVWRQKVTGIVYSRLQRMMDELFVAWQEINDTKDLAPYCD</sequence>
<evidence type="ECO:0000256" key="1">
    <source>
        <dbReference type="SAM" id="MobiDB-lite"/>
    </source>
</evidence>
<evidence type="ECO:0000313" key="3">
    <source>
        <dbReference type="Proteomes" id="UP000748531"/>
    </source>
</evidence>
<dbReference type="InterPro" id="IPR032707">
    <property type="entry name" value="MYCBPAP"/>
</dbReference>
<accession>A0A8J4T4P4</accession>
<dbReference type="PANTHER" id="PTHR48421:SF1">
    <property type="entry name" value="MYCBP-ASSOCIATED PROTEIN"/>
    <property type="match status" value="1"/>
</dbReference>
<feature type="region of interest" description="Disordered" evidence="1">
    <location>
        <begin position="426"/>
        <end position="455"/>
    </location>
</feature>
<dbReference type="AlphaFoldDB" id="A0A8J4T4P4"/>
<proteinExistence type="predicted"/>
<name>A0A8J4T4P4_9TREM</name>
<reference evidence="2" key="1">
    <citation type="submission" date="2019-05" db="EMBL/GenBank/DDBJ databases">
        <title>Annotation for the trematode Paragonimus heterotremus.</title>
        <authorList>
            <person name="Choi Y.-J."/>
        </authorList>
    </citation>
    <scope>NUCLEOTIDE SEQUENCE</scope>
    <source>
        <strain evidence="2">LC</strain>
    </source>
</reference>
<evidence type="ECO:0000313" key="2">
    <source>
        <dbReference type="EMBL" id="KAF5405806.1"/>
    </source>
</evidence>
<evidence type="ECO:0008006" key="4">
    <source>
        <dbReference type="Google" id="ProtNLM"/>
    </source>
</evidence>
<organism evidence="2 3">
    <name type="scientific">Paragonimus heterotremus</name>
    <dbReference type="NCBI Taxonomy" id="100268"/>
    <lineage>
        <taxon>Eukaryota</taxon>
        <taxon>Metazoa</taxon>
        <taxon>Spiralia</taxon>
        <taxon>Lophotrochozoa</taxon>
        <taxon>Platyhelminthes</taxon>
        <taxon>Trematoda</taxon>
        <taxon>Digenea</taxon>
        <taxon>Plagiorchiida</taxon>
        <taxon>Troglotremata</taxon>
        <taxon>Troglotrematidae</taxon>
        <taxon>Paragonimus</taxon>
    </lineage>
</organism>
<dbReference type="Pfam" id="PF14646">
    <property type="entry name" value="MYCBPAP"/>
    <property type="match status" value="1"/>
</dbReference>
<dbReference type="PANTHER" id="PTHR48421">
    <property type="entry name" value="MYCBP-ASSOCIATED PROTEIN"/>
    <property type="match status" value="1"/>
</dbReference>
<feature type="region of interest" description="Disordered" evidence="1">
    <location>
        <begin position="1"/>
        <end position="30"/>
    </location>
</feature>
<feature type="compositionally biased region" description="Polar residues" evidence="1">
    <location>
        <begin position="443"/>
        <end position="453"/>
    </location>
</feature>
<protein>
    <recommendedName>
        <fullName evidence="4">MYCBP-associated protein</fullName>
    </recommendedName>
</protein>
<gene>
    <name evidence="2" type="ORF">PHET_00670</name>
</gene>
<dbReference type="Proteomes" id="UP000748531">
    <property type="component" value="Unassembled WGS sequence"/>
</dbReference>
<keyword evidence="3" id="KW-1185">Reference proteome</keyword>
<comment type="caution">
    <text evidence="2">The sequence shown here is derived from an EMBL/GenBank/DDBJ whole genome shotgun (WGS) entry which is preliminary data.</text>
</comment>